<proteinExistence type="predicted"/>
<evidence type="ECO:0000313" key="3">
    <source>
        <dbReference type="Proteomes" id="UP000092460"/>
    </source>
</evidence>
<keyword evidence="1" id="KW-0732">Signal</keyword>
<reference evidence="3" key="1">
    <citation type="submission" date="2015-01" db="EMBL/GenBank/DDBJ databases">
        <authorList>
            <person name="Aksoy S."/>
            <person name="Warren W."/>
            <person name="Wilson R.K."/>
        </authorList>
    </citation>
    <scope>NUCLEOTIDE SEQUENCE [LARGE SCALE GENOMIC DNA]</scope>
    <source>
        <strain evidence="3">IAEA</strain>
    </source>
</reference>
<dbReference type="Proteomes" id="UP000092460">
    <property type="component" value="Unassembled WGS sequence"/>
</dbReference>
<sequence length="108" mass="12228">MSLLFSKLFKSCNGLLFVATITLLLSKNICSARDGEDNNNDEDWMYKNLGKPERTTSTFQFINVLLTSLVEYVKYLDDNNADDIYCKADTLTTALEDANNHSNTCEKL</sequence>
<evidence type="ECO:0000256" key="1">
    <source>
        <dbReference type="SAM" id="SignalP"/>
    </source>
</evidence>
<dbReference type="VEuPathDB" id="VectorBase:GPPI016934"/>
<feature type="signal peptide" evidence="1">
    <location>
        <begin position="1"/>
        <end position="32"/>
    </location>
</feature>
<protein>
    <submittedName>
        <fullName evidence="2">Uncharacterized protein</fullName>
    </submittedName>
</protein>
<evidence type="ECO:0000313" key="2">
    <source>
        <dbReference type="EnsemblMetazoa" id="GPPI016934-PA"/>
    </source>
</evidence>
<name>A0A1B0B2M0_9MUSC</name>
<feature type="chain" id="PRO_5046019298" evidence="1">
    <location>
        <begin position="33"/>
        <end position="108"/>
    </location>
</feature>
<keyword evidence="3" id="KW-1185">Reference proteome</keyword>
<dbReference type="EMBL" id="JXJN01007685">
    <property type="status" value="NOT_ANNOTATED_CDS"/>
    <property type="molecule type" value="Genomic_DNA"/>
</dbReference>
<reference evidence="2" key="2">
    <citation type="submission" date="2020-05" db="UniProtKB">
        <authorList>
            <consortium name="EnsemblMetazoa"/>
        </authorList>
    </citation>
    <scope>IDENTIFICATION</scope>
    <source>
        <strain evidence="2">IAEA</strain>
    </source>
</reference>
<accession>A0A1B0B2M0</accession>
<dbReference type="AlphaFoldDB" id="A0A1B0B2M0"/>
<organism evidence="2 3">
    <name type="scientific">Glossina palpalis gambiensis</name>
    <dbReference type="NCBI Taxonomy" id="67801"/>
    <lineage>
        <taxon>Eukaryota</taxon>
        <taxon>Metazoa</taxon>
        <taxon>Ecdysozoa</taxon>
        <taxon>Arthropoda</taxon>
        <taxon>Hexapoda</taxon>
        <taxon>Insecta</taxon>
        <taxon>Pterygota</taxon>
        <taxon>Neoptera</taxon>
        <taxon>Endopterygota</taxon>
        <taxon>Diptera</taxon>
        <taxon>Brachycera</taxon>
        <taxon>Muscomorpha</taxon>
        <taxon>Hippoboscoidea</taxon>
        <taxon>Glossinidae</taxon>
        <taxon>Glossina</taxon>
    </lineage>
</organism>
<dbReference type="EnsemblMetazoa" id="GPPI016934-RA">
    <property type="protein sequence ID" value="GPPI016934-PA"/>
    <property type="gene ID" value="GPPI016934"/>
</dbReference>